<evidence type="ECO:0000256" key="5">
    <source>
        <dbReference type="ARBA" id="ARBA00022705"/>
    </source>
</evidence>
<dbReference type="GO" id="GO:1902975">
    <property type="term" value="P:mitotic DNA replication initiation"/>
    <property type="evidence" value="ECO:0007669"/>
    <property type="project" value="InterPro"/>
</dbReference>
<dbReference type="InterPro" id="IPR036397">
    <property type="entry name" value="RNaseH_sf"/>
</dbReference>
<evidence type="ECO:0000259" key="14">
    <source>
        <dbReference type="Pfam" id="PF00136"/>
    </source>
</evidence>
<keyword evidence="9 12" id="KW-0239">DNA-directed DNA polymerase</keyword>
<evidence type="ECO:0000256" key="10">
    <source>
        <dbReference type="ARBA" id="ARBA00023125"/>
    </source>
</evidence>
<dbReference type="InterPro" id="IPR024647">
    <property type="entry name" value="DNA_pol_a_cat_su_N"/>
</dbReference>
<dbReference type="GO" id="GO:0005658">
    <property type="term" value="C:alpha DNA polymerase:primase complex"/>
    <property type="evidence" value="ECO:0007669"/>
    <property type="project" value="TreeGrafter"/>
</dbReference>
<keyword evidence="19" id="KW-1185">Reference proteome</keyword>
<dbReference type="InterPro" id="IPR038256">
    <property type="entry name" value="Pol_alpha_znc_sf"/>
</dbReference>
<feature type="region of interest" description="Disordered" evidence="13">
    <location>
        <begin position="181"/>
        <end position="241"/>
    </location>
</feature>
<dbReference type="SMART" id="SM00486">
    <property type="entry name" value="POLBc"/>
    <property type="match status" value="1"/>
</dbReference>
<protein>
    <recommendedName>
        <fullName evidence="12">DNA polymerase</fullName>
        <ecNumber evidence="12">2.7.7.7</ecNumber>
    </recommendedName>
</protein>
<dbReference type="EC" id="2.7.7.7" evidence="12"/>
<keyword evidence="4 12" id="KW-0548">Nucleotidyltransferase</keyword>
<feature type="compositionally biased region" description="Polar residues" evidence="13">
    <location>
        <begin position="203"/>
        <end position="219"/>
    </location>
</feature>
<dbReference type="InterPro" id="IPR006134">
    <property type="entry name" value="DNA-dir_DNA_pol_B_multi_dom"/>
</dbReference>
<feature type="region of interest" description="Disordered" evidence="13">
    <location>
        <begin position="846"/>
        <end position="877"/>
    </location>
</feature>
<dbReference type="PANTHER" id="PTHR45861:SF1">
    <property type="entry name" value="DNA POLYMERASE ALPHA CATALYTIC SUBUNIT"/>
    <property type="match status" value="1"/>
</dbReference>
<dbReference type="GO" id="GO:0033554">
    <property type="term" value="P:cellular response to stress"/>
    <property type="evidence" value="ECO:0007669"/>
    <property type="project" value="UniProtKB-ARBA"/>
</dbReference>
<dbReference type="InterPro" id="IPR006172">
    <property type="entry name" value="DNA-dir_DNA_pol_B"/>
</dbReference>
<dbReference type="SUPFAM" id="SSF90234">
    <property type="entry name" value="Zinc finger domain of DNA polymerase-alpha"/>
    <property type="match status" value="1"/>
</dbReference>
<feature type="region of interest" description="Disordered" evidence="13">
    <location>
        <begin position="265"/>
        <end position="286"/>
    </location>
</feature>
<dbReference type="GO" id="GO:0003682">
    <property type="term" value="F:chromatin binding"/>
    <property type="evidence" value="ECO:0007669"/>
    <property type="project" value="TreeGrafter"/>
</dbReference>
<evidence type="ECO:0000256" key="2">
    <source>
        <dbReference type="ARBA" id="ARBA00005755"/>
    </source>
</evidence>
<dbReference type="GO" id="GO:0003688">
    <property type="term" value="F:DNA replication origin binding"/>
    <property type="evidence" value="ECO:0007669"/>
    <property type="project" value="TreeGrafter"/>
</dbReference>
<evidence type="ECO:0000256" key="7">
    <source>
        <dbReference type="ARBA" id="ARBA00022771"/>
    </source>
</evidence>
<feature type="region of interest" description="Disordered" evidence="13">
    <location>
        <begin position="308"/>
        <end position="330"/>
    </location>
</feature>
<feature type="domain" description="Zinc finger DNA-directed DNA polymerase family B alpha" evidence="16">
    <location>
        <begin position="1305"/>
        <end position="1481"/>
    </location>
</feature>
<evidence type="ECO:0000256" key="12">
    <source>
        <dbReference type="RuleBase" id="RU000442"/>
    </source>
</evidence>
<dbReference type="InterPro" id="IPR045846">
    <property type="entry name" value="POLBc_alpha"/>
</dbReference>
<evidence type="ECO:0000256" key="3">
    <source>
        <dbReference type="ARBA" id="ARBA00022679"/>
    </source>
</evidence>
<keyword evidence="10 12" id="KW-0238">DNA-binding</keyword>
<dbReference type="FunFam" id="1.10.287.690:FF:000003">
    <property type="entry name" value="DNA polymerase"/>
    <property type="match status" value="1"/>
</dbReference>
<dbReference type="Gene3D" id="1.10.287.690">
    <property type="entry name" value="Helix hairpin bin"/>
    <property type="match status" value="1"/>
</dbReference>
<evidence type="ECO:0000256" key="11">
    <source>
        <dbReference type="ARBA" id="ARBA00023242"/>
    </source>
</evidence>
<proteinExistence type="inferred from homology"/>
<dbReference type="Gene3D" id="1.10.132.60">
    <property type="entry name" value="DNA polymerase family B, C-terminal domain"/>
    <property type="match status" value="1"/>
</dbReference>
<evidence type="ECO:0000256" key="8">
    <source>
        <dbReference type="ARBA" id="ARBA00022833"/>
    </source>
</evidence>
<evidence type="ECO:0000256" key="6">
    <source>
        <dbReference type="ARBA" id="ARBA00022723"/>
    </source>
</evidence>
<dbReference type="Pfam" id="PF12254">
    <property type="entry name" value="DNA_pol_alpha_N"/>
    <property type="match status" value="1"/>
</dbReference>
<dbReference type="STRING" id="6832.A0A553PG51"/>
<dbReference type="SUPFAM" id="SSF56672">
    <property type="entry name" value="DNA/RNA polymerases"/>
    <property type="match status" value="1"/>
</dbReference>
<feature type="compositionally biased region" description="Acidic residues" evidence="13">
    <location>
        <begin position="100"/>
        <end position="109"/>
    </location>
</feature>
<dbReference type="CDD" id="cd05776">
    <property type="entry name" value="DNA_polB_alpha_exo"/>
    <property type="match status" value="1"/>
</dbReference>
<dbReference type="Gene3D" id="1.10.3200.20">
    <property type="entry name" value="DNA Polymerase alpha, zinc finger"/>
    <property type="match status" value="1"/>
</dbReference>
<evidence type="ECO:0000259" key="15">
    <source>
        <dbReference type="Pfam" id="PF03104"/>
    </source>
</evidence>
<dbReference type="OrthoDB" id="6755010at2759"/>
<dbReference type="Pfam" id="PF03104">
    <property type="entry name" value="DNA_pol_B_exo1"/>
    <property type="match status" value="1"/>
</dbReference>
<organism evidence="18 19">
    <name type="scientific">Tigriopus californicus</name>
    <name type="common">Marine copepod</name>
    <dbReference type="NCBI Taxonomy" id="6832"/>
    <lineage>
        <taxon>Eukaryota</taxon>
        <taxon>Metazoa</taxon>
        <taxon>Ecdysozoa</taxon>
        <taxon>Arthropoda</taxon>
        <taxon>Crustacea</taxon>
        <taxon>Multicrustacea</taxon>
        <taxon>Hexanauplia</taxon>
        <taxon>Copepoda</taxon>
        <taxon>Harpacticoida</taxon>
        <taxon>Harpacticidae</taxon>
        <taxon>Tigriopus</taxon>
    </lineage>
</organism>
<feature type="compositionally biased region" description="Polar residues" evidence="13">
    <location>
        <begin position="310"/>
        <end position="320"/>
    </location>
</feature>
<evidence type="ECO:0000259" key="17">
    <source>
        <dbReference type="Pfam" id="PF12254"/>
    </source>
</evidence>
<dbReference type="OMA" id="MTKMNVG"/>
<reference evidence="18 19" key="1">
    <citation type="journal article" date="2018" name="Nat. Ecol. Evol.">
        <title>Genomic signatures of mitonuclear coevolution across populations of Tigriopus californicus.</title>
        <authorList>
            <person name="Barreto F.S."/>
            <person name="Watson E.T."/>
            <person name="Lima T.G."/>
            <person name="Willett C.S."/>
            <person name="Edmands S."/>
            <person name="Li W."/>
            <person name="Burton R.S."/>
        </authorList>
    </citation>
    <scope>NUCLEOTIDE SEQUENCE [LARGE SCALE GENOMIC DNA]</scope>
    <source>
        <strain evidence="18 19">San Diego</strain>
    </source>
</reference>
<dbReference type="EMBL" id="VCGU01000004">
    <property type="protein sequence ID" value="TRY76652.1"/>
    <property type="molecule type" value="Genomic_DNA"/>
</dbReference>
<evidence type="ECO:0000256" key="1">
    <source>
        <dbReference type="ARBA" id="ARBA00004123"/>
    </source>
</evidence>
<dbReference type="InterPro" id="IPR012337">
    <property type="entry name" value="RNaseH-like_sf"/>
</dbReference>
<dbReference type="Gene3D" id="3.30.420.10">
    <property type="entry name" value="Ribonuclease H-like superfamily/Ribonuclease H"/>
    <property type="match status" value="1"/>
</dbReference>
<dbReference type="FunFam" id="1.10.132.60:FF:000004">
    <property type="entry name" value="DNA polymerase"/>
    <property type="match status" value="1"/>
</dbReference>
<evidence type="ECO:0000256" key="9">
    <source>
        <dbReference type="ARBA" id="ARBA00022932"/>
    </source>
</evidence>
<dbReference type="GO" id="GO:0006272">
    <property type="term" value="P:leading strand elongation"/>
    <property type="evidence" value="ECO:0007669"/>
    <property type="project" value="TreeGrafter"/>
</dbReference>
<dbReference type="Gene3D" id="2.40.50.730">
    <property type="match status" value="1"/>
</dbReference>
<dbReference type="Pfam" id="PF08996">
    <property type="entry name" value="zf-DNA_Pol"/>
    <property type="match status" value="1"/>
</dbReference>
<feature type="domain" description="DNA-directed DNA polymerase family B exonuclease" evidence="15">
    <location>
        <begin position="507"/>
        <end position="741"/>
    </location>
</feature>
<dbReference type="GO" id="GO:0008270">
    <property type="term" value="F:zinc ion binding"/>
    <property type="evidence" value="ECO:0007669"/>
    <property type="project" value="UniProtKB-KW"/>
</dbReference>
<evidence type="ECO:0000313" key="18">
    <source>
        <dbReference type="EMBL" id="TRY76652.1"/>
    </source>
</evidence>
<feature type="region of interest" description="Disordered" evidence="13">
    <location>
        <begin position="1"/>
        <end position="35"/>
    </location>
</feature>
<dbReference type="FunFam" id="3.30.70.2820:FF:000001">
    <property type="entry name" value="DNA polymerase"/>
    <property type="match status" value="1"/>
</dbReference>
<comment type="caution">
    <text evidence="18">The sequence shown here is derived from an EMBL/GenBank/DDBJ whole genome shotgun (WGS) entry which is preliminary data.</text>
</comment>
<dbReference type="InterPro" id="IPR043502">
    <property type="entry name" value="DNA/RNA_pol_sf"/>
</dbReference>
<dbReference type="GO" id="GO:0006273">
    <property type="term" value="P:lagging strand elongation"/>
    <property type="evidence" value="ECO:0007669"/>
    <property type="project" value="TreeGrafter"/>
</dbReference>
<feature type="compositionally biased region" description="Polar residues" evidence="13">
    <location>
        <begin position="10"/>
        <end position="31"/>
    </location>
</feature>
<gene>
    <name evidence="18" type="ORF">TCAL_04076</name>
</gene>
<feature type="domain" description="DNA polymerase alpha catalytic subunit N-terminal" evidence="17">
    <location>
        <begin position="37"/>
        <end position="100"/>
    </location>
</feature>
<evidence type="ECO:0000256" key="13">
    <source>
        <dbReference type="SAM" id="MobiDB-lite"/>
    </source>
</evidence>
<sequence>MSADEAPTAARSTTGSLAASRSRRGPSQQVSARHKALAQLKRAQAGDYHYEVPEELTDHVYDYVSEAEYGQRVQARQAEAFIVDDEDTGLYVEDGREIFDEEHSEDEADQAPGRRRGTWLSTPGAKQKKKAAASGSGPDRGATRGHIKNMLLAMPGKKSTPLDSQKSVAEDELLASLLDQVKPKSGGSSGGMKKKKPWGHPKVTSNKESVGTAALSSPINPFARPRSTGIRKPKTPLATRNPECHEDLSALDTLARDSDTTASQFIEDDFPDDDGNDHHLPNHPDEEDLANLLEEDGDEFQAEPMDESVTDLTPDTNRGFQETAKTKSKADLSNWTMPEDQFRGHQQTQSAPEWKLESGDLPLVSNKHGEKVLRMYWLDAFEDPFKQPGKIWLFGKVFIQRAGTHVSCCLQVNRIMRRIFLLKRASKYDMKAKCDTGIEVAIGDVYNEFDQKVAARYKIAEHRSKMSEMNYAFELADVPDRGEYLEVQYDPQYPALPSNLQGETFSRIFGANQSSLEHFLISRKFKGPSWIEIKMPQATKAPMSWCKVEALCENSDHVSVLYDKPPPMPPLTVLSLNMKTTINAKTKLNEIALVSGLVHDEVYLDRPAPKEPFKYHFCALTRPSDQIWPFDFQRAQGQANAIKLEKMDSERALLAFLLAKMVKIDPDIILGHDITGFDLDVLLHRTVINKVPNWSRLGRLKRIQAPMFKGKLAERMAVTGRLVCDLKISAKELIRSKSYELGVLVDKLLGKDVEDRIEVTCEDMAKAYENSKALLHAAQLSSEDALDTLKCVYELNALPLALQITQVAGNVMSRTLLGGRAERNEYLLLHAFSDRGFIFPDKTYGKKKIGKDDDQDEGETLGSGEIGKPGRKKPSYTGGLVLEPKKGFYDHFILLMDFNSLYPSIIQEYNICFTTVNRRQVKAELNEDGESKHQVEEFVPDLPPSTSTPGVLPTEIKKLVDSRRSVKQLLKNPELSPEQRMQYDIRQMALKLTANSMYGCLGFSHSRFYAKPLAALVTSRGREILMQTKHLVERMNLEVIYGDTDSIMINTNSIDYDEVFKLGFKIKQEVNKMYKLLELDVDGVYRYMLLLKKKKYAAVTMERKPDGHLVTNTELKGLDIVRRDWSKLAADAGKVILDRILSDVSADDRVAYIHEKLEILANDLREGRIPLSSLAITKQLTKNPNEYAEKKAQPHVQVAIRLNSKGGKKLKAGDTVEYVICDDGSNLPATQRAYHVEEVKDRPDLKVDINYYLAQQLHPVVCRLCDPLDGTDASRIAQSLGLNPDEYRRSNVRDRTEDTNVELNQDKYRQCQKLEIACPHCHEKVVVDGPDRLSDRIWIPFLLECPMPKCRQPLFNQIGKIQNKITLMARQHINKFTLGTITCEDPACSGRSRQLPLRFHNAYPLCPTCDKGGNMYKEYTDKELYVQFEYLLSLFDLSHSKVDMKAAPTMSKCFESYFILKNHVERIIQSNQYSLVNLKQIYQAFHSLKVAKLRNAKRV</sequence>
<dbReference type="InterPro" id="IPR042087">
    <property type="entry name" value="DNA_pol_B_thumb"/>
</dbReference>
<dbReference type="GO" id="GO:0003697">
    <property type="term" value="F:single-stranded DNA binding"/>
    <property type="evidence" value="ECO:0007669"/>
    <property type="project" value="TreeGrafter"/>
</dbReference>
<keyword evidence="11" id="KW-0539">Nucleus</keyword>
<accession>A0A553PG51</accession>
<dbReference type="InterPro" id="IPR015088">
    <property type="entry name" value="Znf_DNA-dir_DNA_pol_B_alpha"/>
</dbReference>
<keyword evidence="7" id="KW-0863">Zinc-finger</keyword>
<comment type="catalytic activity">
    <reaction evidence="12">
        <text>DNA(n) + a 2'-deoxyribonucleoside 5'-triphosphate = DNA(n+1) + diphosphate</text>
        <dbReference type="Rhea" id="RHEA:22508"/>
        <dbReference type="Rhea" id="RHEA-COMP:17339"/>
        <dbReference type="Rhea" id="RHEA-COMP:17340"/>
        <dbReference type="ChEBI" id="CHEBI:33019"/>
        <dbReference type="ChEBI" id="CHEBI:61560"/>
        <dbReference type="ChEBI" id="CHEBI:173112"/>
        <dbReference type="EC" id="2.7.7.7"/>
    </reaction>
</comment>
<feature type="compositionally biased region" description="Acidic residues" evidence="13">
    <location>
        <begin position="266"/>
        <end position="275"/>
    </location>
</feature>
<dbReference type="Gene3D" id="3.90.1600.10">
    <property type="entry name" value="Palm domain of DNA polymerase"/>
    <property type="match status" value="1"/>
</dbReference>
<comment type="similarity">
    <text evidence="2 12">Belongs to the DNA polymerase type-B family.</text>
</comment>
<dbReference type="GO" id="GO:0000166">
    <property type="term" value="F:nucleotide binding"/>
    <property type="evidence" value="ECO:0007669"/>
    <property type="project" value="InterPro"/>
</dbReference>
<dbReference type="InterPro" id="IPR017964">
    <property type="entry name" value="DNA-dir_DNA_pol_B_CS"/>
</dbReference>
<dbReference type="Gene3D" id="3.30.70.2820">
    <property type="match status" value="1"/>
</dbReference>
<dbReference type="GO" id="GO:0003887">
    <property type="term" value="F:DNA-directed DNA polymerase activity"/>
    <property type="evidence" value="ECO:0007669"/>
    <property type="project" value="UniProtKB-KW"/>
</dbReference>
<dbReference type="Proteomes" id="UP000318571">
    <property type="component" value="Chromosome 5"/>
</dbReference>
<feature type="compositionally biased region" description="Basic and acidic residues" evidence="13">
    <location>
        <begin position="927"/>
        <end position="936"/>
    </location>
</feature>
<keyword evidence="3 12" id="KW-0808">Transferase</keyword>
<dbReference type="PROSITE" id="PS00116">
    <property type="entry name" value="DNA_POLYMERASE_B"/>
    <property type="match status" value="1"/>
</dbReference>
<name>A0A553PG51_TIGCA</name>
<evidence type="ECO:0000259" key="16">
    <source>
        <dbReference type="Pfam" id="PF08996"/>
    </source>
</evidence>
<dbReference type="PRINTS" id="PR00106">
    <property type="entry name" value="DNAPOLB"/>
</dbReference>
<dbReference type="Pfam" id="PF00136">
    <property type="entry name" value="DNA_pol_B"/>
    <property type="match status" value="1"/>
</dbReference>
<dbReference type="CDD" id="cd05532">
    <property type="entry name" value="POLBc_alpha"/>
    <property type="match status" value="1"/>
</dbReference>
<feature type="domain" description="DNA-directed DNA polymerase family B multifunctional" evidence="14">
    <location>
        <begin position="811"/>
        <end position="1267"/>
    </location>
</feature>
<keyword evidence="8" id="KW-0862">Zinc</keyword>
<dbReference type="InterPro" id="IPR023211">
    <property type="entry name" value="DNA_pol_palm_dom_sf"/>
</dbReference>
<dbReference type="InterPro" id="IPR006133">
    <property type="entry name" value="DNA-dir_DNA_pol_B_exonuc"/>
</dbReference>
<keyword evidence="6" id="KW-0479">Metal-binding</keyword>
<evidence type="ECO:0000313" key="19">
    <source>
        <dbReference type="Proteomes" id="UP000318571"/>
    </source>
</evidence>
<evidence type="ECO:0000256" key="4">
    <source>
        <dbReference type="ARBA" id="ARBA00022695"/>
    </source>
</evidence>
<comment type="subcellular location">
    <subcellularLocation>
        <location evidence="1">Nucleus</location>
    </subcellularLocation>
</comment>
<dbReference type="NCBIfam" id="TIGR00592">
    <property type="entry name" value="pol2"/>
    <property type="match status" value="1"/>
</dbReference>
<feature type="region of interest" description="Disordered" evidence="13">
    <location>
        <begin position="927"/>
        <end position="947"/>
    </location>
</feature>
<keyword evidence="5 12" id="KW-0235">DNA replication</keyword>
<dbReference type="SUPFAM" id="SSF53098">
    <property type="entry name" value="Ribonuclease H-like"/>
    <property type="match status" value="1"/>
</dbReference>
<feature type="region of interest" description="Disordered" evidence="13">
    <location>
        <begin position="100"/>
        <end position="144"/>
    </location>
</feature>
<dbReference type="PANTHER" id="PTHR45861">
    <property type="entry name" value="DNA POLYMERASE ALPHA CATALYTIC SUBUNIT"/>
    <property type="match status" value="1"/>
</dbReference>